<feature type="active site" description="Proton acceptor" evidence="7 8">
    <location>
        <position position="190"/>
    </location>
</feature>
<keyword evidence="7 10" id="KW-0479">Metal-binding</keyword>
<dbReference type="CDD" id="cd06557">
    <property type="entry name" value="KPHMT-like"/>
    <property type="match status" value="1"/>
</dbReference>
<dbReference type="GO" id="GO:0005737">
    <property type="term" value="C:cytoplasm"/>
    <property type="evidence" value="ECO:0007669"/>
    <property type="project" value="UniProtKB-SubCell"/>
</dbReference>
<dbReference type="GO" id="GO:0003864">
    <property type="term" value="F:3-methyl-2-oxobutanoate hydroxymethyltransferase activity"/>
    <property type="evidence" value="ECO:0007669"/>
    <property type="project" value="UniProtKB-UniRule"/>
</dbReference>
<keyword evidence="14" id="KW-1185">Reference proteome</keyword>
<evidence type="ECO:0000313" key="11">
    <source>
        <dbReference type="EMBL" id="QPR30739.1"/>
    </source>
</evidence>
<dbReference type="Proteomes" id="UP000594774">
    <property type="component" value="Chromosome"/>
</dbReference>
<comment type="similarity">
    <text evidence="2 7">Belongs to the PanB family.</text>
</comment>
<evidence type="ECO:0000256" key="8">
    <source>
        <dbReference type="PIRSR" id="PIRSR000388-1"/>
    </source>
</evidence>
<feature type="binding site" evidence="7 10">
    <location>
        <position position="92"/>
    </location>
    <ligand>
        <name>Mg(2+)</name>
        <dbReference type="ChEBI" id="CHEBI:18420"/>
    </ligand>
</feature>
<feature type="binding site" evidence="7 9">
    <location>
        <position position="122"/>
    </location>
    <ligand>
        <name>3-methyl-2-oxobutanoate</name>
        <dbReference type="ChEBI" id="CHEBI:11851"/>
    </ligand>
</feature>
<name>A0AB37G9F5_CORAY</name>
<dbReference type="NCBIfam" id="TIGR00222">
    <property type="entry name" value="panB"/>
    <property type="match status" value="1"/>
</dbReference>
<dbReference type="FunFam" id="3.20.20.60:FF:000003">
    <property type="entry name" value="3-methyl-2-oxobutanoate hydroxymethyltransferase"/>
    <property type="match status" value="1"/>
</dbReference>
<evidence type="ECO:0000313" key="12">
    <source>
        <dbReference type="EMBL" id="QQB82569.1"/>
    </source>
</evidence>
<feature type="binding site" evidence="7 9">
    <location>
        <position position="92"/>
    </location>
    <ligand>
        <name>3-methyl-2-oxobutanoate</name>
        <dbReference type="ChEBI" id="CHEBI:11851"/>
    </ligand>
</feature>
<keyword evidence="7 10" id="KW-0460">Magnesium</keyword>
<keyword evidence="7" id="KW-0963">Cytoplasm</keyword>
<evidence type="ECO:0000256" key="6">
    <source>
        <dbReference type="ARBA" id="ARBA00056497"/>
    </source>
</evidence>
<feature type="binding site" evidence="7 9">
    <location>
        <begin position="53"/>
        <end position="54"/>
    </location>
    <ligand>
        <name>3-methyl-2-oxobutanoate</name>
        <dbReference type="ChEBI" id="CHEBI:11851"/>
    </ligand>
</feature>
<evidence type="ECO:0000256" key="4">
    <source>
        <dbReference type="ARBA" id="ARBA00022655"/>
    </source>
</evidence>
<dbReference type="InterPro" id="IPR015813">
    <property type="entry name" value="Pyrv/PenolPyrv_kinase-like_dom"/>
</dbReference>
<dbReference type="PIRSF" id="PIRSF000388">
    <property type="entry name" value="Pantoate_hydroxy_MeTrfase"/>
    <property type="match status" value="1"/>
</dbReference>
<evidence type="ECO:0000256" key="9">
    <source>
        <dbReference type="PIRSR" id="PIRSR000388-2"/>
    </source>
</evidence>
<evidence type="ECO:0000256" key="3">
    <source>
        <dbReference type="ARBA" id="ARBA00011424"/>
    </source>
</evidence>
<comment type="pathway">
    <text evidence="1 7">Cofactor biosynthesis; (R)-pantothenate biosynthesis; (R)-pantoate from 3-methyl-2-oxobutanoate: step 1/2.</text>
</comment>
<evidence type="ECO:0000256" key="5">
    <source>
        <dbReference type="ARBA" id="ARBA00022679"/>
    </source>
</evidence>
<comment type="catalytic activity">
    <reaction evidence="7">
        <text>(6R)-5,10-methylene-5,6,7,8-tetrahydrofolate + 3-methyl-2-oxobutanoate + H2O = 2-dehydropantoate + (6S)-5,6,7,8-tetrahydrofolate</text>
        <dbReference type="Rhea" id="RHEA:11824"/>
        <dbReference type="ChEBI" id="CHEBI:11561"/>
        <dbReference type="ChEBI" id="CHEBI:11851"/>
        <dbReference type="ChEBI" id="CHEBI:15377"/>
        <dbReference type="ChEBI" id="CHEBI:15636"/>
        <dbReference type="ChEBI" id="CHEBI:57453"/>
        <dbReference type="EC" id="2.1.2.11"/>
    </reaction>
</comment>
<dbReference type="InterPro" id="IPR003700">
    <property type="entry name" value="Pantoate_hydroxy_MeTrfase"/>
</dbReference>
<dbReference type="PANTHER" id="PTHR20881">
    <property type="entry name" value="3-METHYL-2-OXOBUTANOATE HYDROXYMETHYLTRANSFERASE"/>
    <property type="match status" value="1"/>
</dbReference>
<dbReference type="AlphaFoldDB" id="A0AB37G9F5"/>
<dbReference type="Gene3D" id="3.20.20.60">
    <property type="entry name" value="Phosphoenolpyruvate-binding domains"/>
    <property type="match status" value="1"/>
</dbReference>
<dbReference type="PANTHER" id="PTHR20881:SF0">
    <property type="entry name" value="3-METHYL-2-OXOBUTANOATE HYDROXYMETHYLTRANSFERASE"/>
    <property type="match status" value="1"/>
</dbReference>
<accession>A0AB37G9F5</accession>
<gene>
    <name evidence="7 11" type="primary">panB</name>
    <name evidence="11" type="ORF">I6G95_11230</name>
    <name evidence="12" type="ORF">I6H48_11770</name>
</gene>
<organism evidence="11 13">
    <name type="scientific">Corynebacterium amycolatum</name>
    <dbReference type="NCBI Taxonomy" id="43765"/>
    <lineage>
        <taxon>Bacteria</taxon>
        <taxon>Bacillati</taxon>
        <taxon>Actinomycetota</taxon>
        <taxon>Actinomycetes</taxon>
        <taxon>Mycobacteriales</taxon>
        <taxon>Corynebacteriaceae</taxon>
        <taxon>Corynebacterium</taxon>
    </lineage>
</organism>
<evidence type="ECO:0000256" key="2">
    <source>
        <dbReference type="ARBA" id="ARBA00008676"/>
    </source>
</evidence>
<keyword evidence="5 7" id="KW-0808">Transferase</keyword>
<dbReference type="InterPro" id="IPR040442">
    <property type="entry name" value="Pyrv_kinase-like_dom_sf"/>
</dbReference>
<comment type="subunit">
    <text evidence="3 7">Homodecamer; pentamer of dimers.</text>
</comment>
<comment type="subcellular location">
    <subcellularLocation>
        <location evidence="7">Cytoplasm</location>
    </subcellularLocation>
</comment>
<sequence>MACSIGMSGKKIRLNNLAEWKAESRPWAMLTCYDYSTARAFSAAGVELLLVGDSAANVVYGYDTTTEITLEEMIPLARGVVRGAGNALVVADLPFGTYEASDEQAVLSAAKMMRETGAHMIKIEGGVRIAPRIRALVNAGIPVMAHIGFTPQSVNALSGFKVQGRGAGAEQLRADAHAVADAGASAVVLEMVPADLATEITRELSIPTCGIGAGNQCDGQVLVWQDAFAVPADGRRPSFSSVFEEVGEMLTKGAKRYVDQVHSREFPTEAQDFSG</sequence>
<evidence type="ECO:0000313" key="14">
    <source>
        <dbReference type="Proteomes" id="UP000595198"/>
    </source>
</evidence>
<dbReference type="EMBL" id="CP065628">
    <property type="protein sequence ID" value="QPR30739.1"/>
    <property type="molecule type" value="Genomic_DNA"/>
</dbReference>
<comment type="cofactor">
    <cofactor evidence="7 10">
        <name>Mg(2+)</name>
        <dbReference type="ChEBI" id="CHEBI:18420"/>
    </cofactor>
    <text evidence="7 10">Binds 1 Mg(2+) ion per subunit.</text>
</comment>
<dbReference type="EC" id="2.1.2.11" evidence="7"/>
<evidence type="ECO:0000313" key="13">
    <source>
        <dbReference type="Proteomes" id="UP000594774"/>
    </source>
</evidence>
<comment type="function">
    <text evidence="6 7">Catalyzes the reversible reaction in which hydroxymethyl group from 5,10-methylenetetrahydrofolate is transferred onto alpha-ketoisovalerate to form ketopantoate.</text>
</comment>
<dbReference type="HAMAP" id="MF_00156">
    <property type="entry name" value="PanB"/>
    <property type="match status" value="1"/>
</dbReference>
<protein>
    <recommendedName>
        <fullName evidence="7">3-methyl-2-oxobutanoate hydroxymethyltransferase</fullName>
        <ecNumber evidence="7">2.1.2.11</ecNumber>
    </recommendedName>
    <alternativeName>
        <fullName evidence="7">Ketopantoate hydroxymethyltransferase</fullName>
        <shortName evidence="7">KPHMT</shortName>
    </alternativeName>
</protein>
<dbReference type="SUPFAM" id="SSF51621">
    <property type="entry name" value="Phosphoenolpyruvate/pyruvate domain"/>
    <property type="match status" value="1"/>
</dbReference>
<dbReference type="EMBL" id="CP066023">
    <property type="protein sequence ID" value="QQB82569.1"/>
    <property type="molecule type" value="Genomic_DNA"/>
</dbReference>
<evidence type="ECO:0000256" key="7">
    <source>
        <dbReference type="HAMAP-Rule" id="MF_00156"/>
    </source>
</evidence>
<feature type="binding site" evidence="7 10">
    <location>
        <position position="53"/>
    </location>
    <ligand>
        <name>Mg(2+)</name>
        <dbReference type="ChEBI" id="CHEBI:18420"/>
    </ligand>
</feature>
<feature type="binding site" evidence="7 10">
    <location>
        <position position="124"/>
    </location>
    <ligand>
        <name>Mg(2+)</name>
        <dbReference type="ChEBI" id="CHEBI:18420"/>
    </ligand>
</feature>
<reference evidence="13 14" key="1">
    <citation type="submission" date="2020-12" db="EMBL/GenBank/DDBJ databases">
        <title>FDA dAtabase for Regulatory Grade micrObial Sequences (FDA-ARGOS): Supporting development and validation of Infectious Disease Dx tests.</title>
        <authorList>
            <person name="Sproer C."/>
            <person name="Gronow S."/>
            <person name="Severitt S."/>
            <person name="Schroder I."/>
            <person name="Tallon L."/>
            <person name="Sadzewicz L."/>
            <person name="Zhao X."/>
            <person name="Boylan J."/>
            <person name="Ott S."/>
            <person name="Bowen H."/>
            <person name="Vavikolanu K."/>
            <person name="Mehta A."/>
            <person name="Aluvathingal J."/>
            <person name="Nadendla S."/>
            <person name="Lowell S."/>
            <person name="Myers T."/>
            <person name="Yan Y."/>
            <person name="Sichtig H."/>
        </authorList>
    </citation>
    <scope>NUCLEOTIDE SEQUENCE [LARGE SCALE GENOMIC DNA]</scope>
    <source>
        <strain evidence="11 13">FDAARGOS_938</strain>
        <strain evidence="12 14">FDAARGOS_991</strain>
    </source>
</reference>
<dbReference type="GO" id="GO:0000287">
    <property type="term" value="F:magnesium ion binding"/>
    <property type="evidence" value="ECO:0007669"/>
    <property type="project" value="TreeGrafter"/>
</dbReference>
<keyword evidence="4 7" id="KW-0566">Pantothenate biosynthesis</keyword>
<evidence type="ECO:0000256" key="10">
    <source>
        <dbReference type="PIRSR" id="PIRSR000388-3"/>
    </source>
</evidence>
<dbReference type="Pfam" id="PF02548">
    <property type="entry name" value="Pantoate_transf"/>
    <property type="match status" value="1"/>
</dbReference>
<evidence type="ECO:0000256" key="1">
    <source>
        <dbReference type="ARBA" id="ARBA00005033"/>
    </source>
</evidence>
<dbReference type="NCBIfam" id="NF001452">
    <property type="entry name" value="PRK00311.1"/>
    <property type="match status" value="1"/>
</dbReference>
<dbReference type="GO" id="GO:0015940">
    <property type="term" value="P:pantothenate biosynthetic process"/>
    <property type="evidence" value="ECO:0007669"/>
    <property type="project" value="UniProtKB-UniRule"/>
</dbReference>
<proteinExistence type="inferred from homology"/>
<dbReference type="Proteomes" id="UP000595198">
    <property type="component" value="Chromosome"/>
</dbReference>